<proteinExistence type="inferred from homology"/>
<comment type="subcellular location">
    <subcellularLocation>
        <location evidence="1">Cell membrane</location>
        <topology evidence="1">Multi-pass membrane protein</topology>
    </subcellularLocation>
</comment>
<dbReference type="GO" id="GO:0005507">
    <property type="term" value="F:copper ion binding"/>
    <property type="evidence" value="ECO:0007669"/>
    <property type="project" value="TreeGrafter"/>
</dbReference>
<dbReference type="Pfam" id="PF12156">
    <property type="entry name" value="ATPase-cat_bd"/>
    <property type="match status" value="1"/>
</dbReference>
<feature type="transmembrane region" description="Helical" evidence="15">
    <location>
        <begin position="208"/>
        <end position="229"/>
    </location>
</feature>
<dbReference type="SUPFAM" id="SSF56784">
    <property type="entry name" value="HAD-like"/>
    <property type="match status" value="1"/>
</dbReference>
<dbReference type="PANTHER" id="PTHR43520">
    <property type="entry name" value="ATP7, ISOFORM B"/>
    <property type="match status" value="1"/>
</dbReference>
<dbReference type="PANTHER" id="PTHR43520:SF5">
    <property type="entry name" value="CATION-TRANSPORTING P-TYPE ATPASE-RELATED"/>
    <property type="match status" value="1"/>
</dbReference>
<sequence>MTTPTACYHCALPVLDNRFQTTLDDGTEAQFCCGGCQAAAQAILYCGLSDYYQWRSAGQPVVPLTAHEARLIEQLDHPDVQARFVTNAAGHQSATLQVEGIHCAACIWMIEQHLQQQEGVIAAHLNQSNQRLWLEWQPDVSLTQLAQGVAQLGYRLRPYRPDAAQQAHERTQKQYILRLIAAGVGSMQVMMNAVALYTGNIDATSEHIIRWASMLLTLPVIIYAAWPFYHNAWQDVRHGRLGMDVPVAIAIILTFFASALATLTRSGEVYFESLCMFTFFLLLGRFLEFRSRRALVDSGNALDDLIPAFVQRECADQRTETVAVSAVAVGDVLHLLPGERVPLDGVLHSAVAELDESSTTGEYLPRQVQEGDVVRAGSINLGQPMSLRVTRLAGDSSLSTLQRLLARAQREKPNLIAVTDRLAQQFVAVILVLAAVSYTAWLFIDADRAFWIAISVLVVTCPCALSLAAPTVLTVANDRLRRAGFLVTRGHVLDILGKATQVWLDKTGTLTEGQYQRGQLYRHAGAPPDAECLRLAAALELNSEHPIAAAFSDHTPTWYDWDHWEWLPGVGVAGQKNGRTYRLTTRPESDPNPTDNTQWVRLSVDAEPWLDIELVDALRDDAPHALEQLHTLHLHTGIVSGDPSTHVDWIAKKVQVEDIVKAATPDTKLALLQSLQQSGECVVMVGDGLNDAAALKGADVSIAMANGTDWSKHQADALILNGRLTTLPLAVRVARRSAQLTRQNVQWATVYNVLAIPLAGVGLVTPWMAAIGMSASSLIVVFNALRVRNVS</sequence>
<dbReference type="Gene3D" id="3.40.1110.10">
    <property type="entry name" value="Calcium-transporting ATPase, cytoplasmic domain N"/>
    <property type="match status" value="1"/>
</dbReference>
<feature type="domain" description="HMA" evidence="16">
    <location>
        <begin position="92"/>
        <end position="157"/>
    </location>
</feature>
<keyword evidence="3" id="KW-0813">Transport</keyword>
<dbReference type="InterPro" id="IPR006121">
    <property type="entry name" value="HMA_dom"/>
</dbReference>
<dbReference type="InterPro" id="IPR027256">
    <property type="entry name" value="P-typ_ATPase_IB"/>
</dbReference>
<dbReference type="InterPro" id="IPR021993">
    <property type="entry name" value="ATPase-cat-bd"/>
</dbReference>
<dbReference type="InterPro" id="IPR023299">
    <property type="entry name" value="ATPase_P-typ_cyto_dom_N"/>
</dbReference>
<feature type="transmembrane region" description="Helical" evidence="15">
    <location>
        <begin position="426"/>
        <end position="444"/>
    </location>
</feature>
<keyword evidence="14 15" id="KW-0472">Membrane</keyword>
<dbReference type="Gene3D" id="2.70.150.10">
    <property type="entry name" value="Calcium-transporting ATPase, cytoplasmic transduction domain A"/>
    <property type="match status" value="1"/>
</dbReference>
<keyword evidence="9 15" id="KW-0067">ATP-binding</keyword>
<dbReference type="PROSITE" id="PS01229">
    <property type="entry name" value="COF_2"/>
    <property type="match status" value="1"/>
</dbReference>
<protein>
    <submittedName>
        <fullName evidence="17">Heavy metal translocating P-type ATPase</fullName>
    </submittedName>
</protein>
<dbReference type="NCBIfam" id="TIGR01525">
    <property type="entry name" value="ATPase-IB_hvy"/>
    <property type="match status" value="1"/>
</dbReference>
<feature type="transmembrane region" description="Helical" evidence="15">
    <location>
        <begin position="745"/>
        <end position="761"/>
    </location>
</feature>
<accession>A0AB38YD83</accession>
<gene>
    <name evidence="17" type="ORF">NFC81_11335</name>
</gene>
<evidence type="ECO:0000256" key="12">
    <source>
        <dbReference type="ARBA" id="ARBA00022989"/>
    </source>
</evidence>
<dbReference type="PROSITE" id="PS00154">
    <property type="entry name" value="ATPASE_E1_E2"/>
    <property type="match status" value="1"/>
</dbReference>
<dbReference type="InterPro" id="IPR008250">
    <property type="entry name" value="ATPase_P-typ_transduc_dom_A_sf"/>
</dbReference>
<keyword evidence="7 15" id="KW-0479">Metal-binding</keyword>
<dbReference type="GO" id="GO:0005886">
    <property type="term" value="C:plasma membrane"/>
    <property type="evidence" value="ECO:0007669"/>
    <property type="project" value="UniProtKB-SubCell"/>
</dbReference>
<dbReference type="EMBL" id="CP101717">
    <property type="protein sequence ID" value="WLD57307.1"/>
    <property type="molecule type" value="Genomic_DNA"/>
</dbReference>
<dbReference type="Gene3D" id="3.40.50.1000">
    <property type="entry name" value="HAD superfamily/HAD-like"/>
    <property type="match status" value="1"/>
</dbReference>
<organism evidence="17">
    <name type="scientific">Salinispirillum sp. LH 10-3-1</name>
    <dbReference type="NCBI Taxonomy" id="2952525"/>
    <lineage>
        <taxon>Bacteria</taxon>
        <taxon>Pseudomonadati</taxon>
        <taxon>Pseudomonadota</taxon>
        <taxon>Gammaproteobacteria</taxon>
        <taxon>Oceanospirillales</taxon>
        <taxon>Saccharospirillaceae</taxon>
        <taxon>Salinispirillum</taxon>
    </lineage>
</organism>
<evidence type="ECO:0000256" key="7">
    <source>
        <dbReference type="ARBA" id="ARBA00022723"/>
    </source>
</evidence>
<keyword evidence="8 15" id="KW-0547">Nucleotide-binding</keyword>
<feature type="transmembrane region" description="Helical" evidence="15">
    <location>
        <begin position="450"/>
        <end position="476"/>
    </location>
</feature>
<evidence type="ECO:0000256" key="13">
    <source>
        <dbReference type="ARBA" id="ARBA00023065"/>
    </source>
</evidence>
<dbReference type="SUPFAM" id="SSF55008">
    <property type="entry name" value="HMA, heavy metal-associated domain"/>
    <property type="match status" value="1"/>
</dbReference>
<keyword evidence="10" id="KW-0460">Magnesium</keyword>
<dbReference type="SUPFAM" id="SSF81653">
    <property type="entry name" value="Calcium ATPase, transduction domain A"/>
    <property type="match status" value="1"/>
</dbReference>
<dbReference type="Pfam" id="PF00403">
    <property type="entry name" value="HMA"/>
    <property type="match status" value="1"/>
</dbReference>
<dbReference type="InterPro" id="IPR059000">
    <property type="entry name" value="ATPase_P-type_domA"/>
</dbReference>
<dbReference type="NCBIfam" id="TIGR01512">
    <property type="entry name" value="ATPase-IB2_Cd"/>
    <property type="match status" value="1"/>
</dbReference>
<dbReference type="GO" id="GO:0043682">
    <property type="term" value="F:P-type divalent copper transporter activity"/>
    <property type="evidence" value="ECO:0007669"/>
    <property type="project" value="TreeGrafter"/>
</dbReference>
<dbReference type="InterPro" id="IPR001757">
    <property type="entry name" value="P_typ_ATPase"/>
</dbReference>
<dbReference type="PRINTS" id="PR00119">
    <property type="entry name" value="CATATPASE"/>
</dbReference>
<dbReference type="SUPFAM" id="SSF81665">
    <property type="entry name" value="Calcium ATPase, transmembrane domain M"/>
    <property type="match status" value="1"/>
</dbReference>
<dbReference type="Pfam" id="PF00122">
    <property type="entry name" value="E1-E2_ATPase"/>
    <property type="match status" value="1"/>
</dbReference>
<keyword evidence="12 15" id="KW-1133">Transmembrane helix</keyword>
<dbReference type="InterPro" id="IPR018303">
    <property type="entry name" value="ATPase_P-typ_P_site"/>
</dbReference>
<dbReference type="Gene3D" id="3.30.70.100">
    <property type="match status" value="1"/>
</dbReference>
<keyword evidence="13" id="KW-0406">Ion transport</keyword>
<evidence type="ECO:0000313" key="17">
    <source>
        <dbReference type="EMBL" id="WLD57307.1"/>
    </source>
</evidence>
<keyword evidence="4 15" id="KW-1003">Cell membrane</keyword>
<dbReference type="GO" id="GO:0055070">
    <property type="term" value="P:copper ion homeostasis"/>
    <property type="evidence" value="ECO:0007669"/>
    <property type="project" value="TreeGrafter"/>
</dbReference>
<dbReference type="GO" id="GO:0005524">
    <property type="term" value="F:ATP binding"/>
    <property type="evidence" value="ECO:0007669"/>
    <property type="project" value="UniProtKB-UniRule"/>
</dbReference>
<keyword evidence="6 15" id="KW-0812">Transmembrane</keyword>
<dbReference type="InterPro" id="IPR023298">
    <property type="entry name" value="ATPase_P-typ_TM_dom_sf"/>
</dbReference>
<evidence type="ECO:0000256" key="5">
    <source>
        <dbReference type="ARBA" id="ARBA00022553"/>
    </source>
</evidence>
<evidence type="ECO:0000256" key="10">
    <source>
        <dbReference type="ARBA" id="ARBA00022842"/>
    </source>
</evidence>
<dbReference type="GO" id="GO:0016887">
    <property type="term" value="F:ATP hydrolysis activity"/>
    <property type="evidence" value="ECO:0007669"/>
    <property type="project" value="InterPro"/>
</dbReference>
<evidence type="ECO:0000256" key="2">
    <source>
        <dbReference type="ARBA" id="ARBA00006024"/>
    </source>
</evidence>
<evidence type="ECO:0000256" key="11">
    <source>
        <dbReference type="ARBA" id="ARBA00022967"/>
    </source>
</evidence>
<evidence type="ECO:0000256" key="8">
    <source>
        <dbReference type="ARBA" id="ARBA00022741"/>
    </source>
</evidence>
<name>A0AB38YD83_9GAMM</name>
<dbReference type="NCBIfam" id="TIGR01494">
    <property type="entry name" value="ATPase_P-type"/>
    <property type="match status" value="2"/>
</dbReference>
<dbReference type="InterPro" id="IPR036412">
    <property type="entry name" value="HAD-like_sf"/>
</dbReference>
<keyword evidence="5" id="KW-0597">Phosphoprotein</keyword>
<evidence type="ECO:0000256" key="4">
    <source>
        <dbReference type="ARBA" id="ARBA00022475"/>
    </source>
</evidence>
<dbReference type="AlphaFoldDB" id="A0AB38YD83"/>
<comment type="similarity">
    <text evidence="2 15">Belongs to the cation transport ATPase (P-type) (TC 3.A.3) family. Type IB subfamily.</text>
</comment>
<evidence type="ECO:0000256" key="9">
    <source>
        <dbReference type="ARBA" id="ARBA00022840"/>
    </source>
</evidence>
<evidence type="ECO:0000256" key="3">
    <source>
        <dbReference type="ARBA" id="ARBA00022448"/>
    </source>
</evidence>
<dbReference type="PROSITE" id="PS50846">
    <property type="entry name" value="HMA_2"/>
    <property type="match status" value="1"/>
</dbReference>
<evidence type="ECO:0000259" key="16">
    <source>
        <dbReference type="PROSITE" id="PS50846"/>
    </source>
</evidence>
<evidence type="ECO:0000256" key="15">
    <source>
        <dbReference type="RuleBase" id="RU362081"/>
    </source>
</evidence>
<feature type="transmembrane region" description="Helical" evidence="15">
    <location>
        <begin position="241"/>
        <end position="263"/>
    </location>
</feature>
<dbReference type="NCBIfam" id="TIGR01511">
    <property type="entry name" value="ATPase-IB1_Cu"/>
    <property type="match status" value="1"/>
</dbReference>
<dbReference type="CDD" id="cd00371">
    <property type="entry name" value="HMA"/>
    <property type="match status" value="1"/>
</dbReference>
<evidence type="ECO:0000256" key="6">
    <source>
        <dbReference type="ARBA" id="ARBA00022692"/>
    </source>
</evidence>
<keyword evidence="11" id="KW-1278">Translocase</keyword>
<feature type="transmembrane region" description="Helical" evidence="15">
    <location>
        <begin position="269"/>
        <end position="287"/>
    </location>
</feature>
<evidence type="ECO:0000256" key="14">
    <source>
        <dbReference type="ARBA" id="ARBA00023136"/>
    </source>
</evidence>
<dbReference type="CDD" id="cd02079">
    <property type="entry name" value="P-type_ATPase_HM"/>
    <property type="match status" value="1"/>
</dbReference>
<dbReference type="InterPro" id="IPR023214">
    <property type="entry name" value="HAD_sf"/>
</dbReference>
<feature type="transmembrane region" description="Helical" evidence="15">
    <location>
        <begin position="175"/>
        <end position="196"/>
    </location>
</feature>
<dbReference type="InterPro" id="IPR036163">
    <property type="entry name" value="HMA_dom_sf"/>
</dbReference>
<reference evidence="17" key="1">
    <citation type="submission" date="2022-07" db="EMBL/GenBank/DDBJ databases">
        <title>Complete genome sequence of Salinispirillum sp. LH10-3-1 capable of multiple carbohydrate inversion isolated from a soda lake.</title>
        <authorList>
            <person name="Liu J."/>
            <person name="Zhai Y."/>
            <person name="Zhang H."/>
            <person name="Yang H."/>
            <person name="Qu J."/>
            <person name="Li J."/>
        </authorList>
    </citation>
    <scope>NUCLEOTIDE SEQUENCE</scope>
    <source>
        <strain evidence="17">LH 10-3-1</strain>
    </source>
</reference>
<dbReference type="Pfam" id="PF00702">
    <property type="entry name" value="Hydrolase"/>
    <property type="match status" value="1"/>
</dbReference>
<evidence type="ECO:0000256" key="1">
    <source>
        <dbReference type="ARBA" id="ARBA00004651"/>
    </source>
</evidence>
<dbReference type="RefSeq" id="WP_304994593.1">
    <property type="nucleotide sequence ID" value="NZ_CP101717.1"/>
</dbReference>